<dbReference type="Proteomes" id="UP000076482">
    <property type="component" value="Unassembled WGS sequence"/>
</dbReference>
<evidence type="ECO:0000313" key="3">
    <source>
        <dbReference type="Proteomes" id="UP000076482"/>
    </source>
</evidence>
<sequence>MQSIRNYFSAAFILLGLLFISSPAFAAGELISITISPSSTSSYDTEPYPTVNCVAKYNINNQVGQSCNSKMKISSNTVAKDGTRTICYAYSEAGKSDEKCIKRYYAKSAEVSGSDTSHTGDHLRYVCSVTYTNGVKKDFTTSNVSWKSAPFSYIGNEFYANGYGEFTKSNGANSRVYATPNAINEFYPGDTNSNTYTIYCNPTTYTEAGLGEKASAISGSKKITHHGISNMELRVKGWFADNNGNLKEQTIVSKNNKAIPKTFVGGQRYDFAVYATFGDGTTKEISASNDLVWRSKINGSTSLEASKHGYSYMIPATPEHEMIKTVSVFEWAPYTSPAKSNNTDDYILELPLRKHNIHSIEIRGASLQDPAKTTVNPRSNVKYTAWVRWSDEKITSDSLGGREQAQRQDWTQMINWEGEYATSTKGTYQFNSSGKTTNVIARFKRPTTGVAAGPDIVTSINVAILPNVSCDADKLTAGCSRTTEDWQTQTSGSFGNISGGFDNLSNVVRENSNYLPPPSVMGVDKWTDENNPYYFGYKFPVSGINGGVSNR</sequence>
<gene>
    <name evidence="2" type="ORF">B4088_2469</name>
</gene>
<dbReference type="AlphaFoldDB" id="A0A162P4M3"/>
<dbReference type="EMBL" id="LJKE01000043">
    <property type="protein sequence ID" value="KZD66353.1"/>
    <property type="molecule type" value="Genomic_DNA"/>
</dbReference>
<accession>A0A162P4M3</accession>
<reference evidence="2 3" key="1">
    <citation type="submission" date="2015-09" db="EMBL/GenBank/DDBJ databases">
        <title>Bacillus cereus food isolates.</title>
        <authorList>
            <person name="Boekhorst J."/>
        </authorList>
    </citation>
    <scope>NUCLEOTIDE SEQUENCE [LARGE SCALE GENOMIC DNA]</scope>
    <source>
        <strain evidence="2 3">B4088</strain>
    </source>
</reference>
<feature type="signal peptide" evidence="1">
    <location>
        <begin position="1"/>
        <end position="26"/>
    </location>
</feature>
<proteinExistence type="predicted"/>
<organism evidence="2 3">
    <name type="scientific">Bacillus cereus</name>
    <dbReference type="NCBI Taxonomy" id="1396"/>
    <lineage>
        <taxon>Bacteria</taxon>
        <taxon>Bacillati</taxon>
        <taxon>Bacillota</taxon>
        <taxon>Bacilli</taxon>
        <taxon>Bacillales</taxon>
        <taxon>Bacillaceae</taxon>
        <taxon>Bacillus</taxon>
        <taxon>Bacillus cereus group</taxon>
    </lineage>
</organism>
<protein>
    <submittedName>
        <fullName evidence="2">Uncharacterized protein</fullName>
    </submittedName>
</protein>
<comment type="caution">
    <text evidence="2">The sequence shown here is derived from an EMBL/GenBank/DDBJ whole genome shotgun (WGS) entry which is preliminary data.</text>
</comment>
<feature type="chain" id="PRO_5007838524" evidence="1">
    <location>
        <begin position="27"/>
        <end position="551"/>
    </location>
</feature>
<evidence type="ECO:0000256" key="1">
    <source>
        <dbReference type="SAM" id="SignalP"/>
    </source>
</evidence>
<evidence type="ECO:0000313" key="2">
    <source>
        <dbReference type="EMBL" id="KZD66353.1"/>
    </source>
</evidence>
<keyword evidence="1" id="KW-0732">Signal</keyword>
<dbReference type="RefSeq" id="WP_063260965.1">
    <property type="nucleotide sequence ID" value="NZ_LJKE01000043.1"/>
</dbReference>
<name>A0A162P4M3_BACCE</name>
<dbReference type="PATRIC" id="fig|1396.535.peg.4430"/>